<dbReference type="GO" id="GO:0004843">
    <property type="term" value="F:cysteine-type deubiquitinase activity"/>
    <property type="evidence" value="ECO:0007669"/>
    <property type="project" value="UniProtKB-UniRule"/>
</dbReference>
<evidence type="ECO:0000256" key="7">
    <source>
        <dbReference type="PROSITE-ProRule" id="PRU01393"/>
    </source>
</evidence>
<protein>
    <recommendedName>
        <fullName evidence="8">Ubiquitin carboxyl-terminal hydrolase</fullName>
        <ecNumber evidence="8">3.4.19.12</ecNumber>
    </recommendedName>
</protein>
<keyword evidence="4 7" id="KW-0833">Ubl conjugation pathway</keyword>
<dbReference type="InterPro" id="IPR038765">
    <property type="entry name" value="Papain-like_cys_pep_sf"/>
</dbReference>
<evidence type="ECO:0000259" key="9">
    <source>
        <dbReference type="PROSITE" id="PS52048"/>
    </source>
</evidence>
<name>A0A5E8AY24_9ASCO</name>
<dbReference type="EC" id="3.4.19.12" evidence="8"/>
<comment type="similarity">
    <text evidence="2 7 8">Belongs to the peptidase C12 family.</text>
</comment>
<evidence type="ECO:0000256" key="5">
    <source>
        <dbReference type="ARBA" id="ARBA00022801"/>
    </source>
</evidence>
<dbReference type="CDD" id="cd09616">
    <property type="entry name" value="Peptidase_C12_UCH_L1_L3"/>
    <property type="match status" value="1"/>
</dbReference>
<feature type="domain" description="UCH catalytic" evidence="9">
    <location>
        <begin position="4"/>
        <end position="236"/>
    </location>
</feature>
<feature type="active site" description="Nucleophile" evidence="7">
    <location>
        <position position="100"/>
    </location>
</feature>
<dbReference type="EMBL" id="CABVLU010000001">
    <property type="protein sequence ID" value="VVT43648.1"/>
    <property type="molecule type" value="Genomic_DNA"/>
</dbReference>
<dbReference type="PANTHER" id="PTHR10589">
    <property type="entry name" value="UBIQUITIN CARBOXYL-TERMINAL HYDROLASE"/>
    <property type="match status" value="1"/>
</dbReference>
<dbReference type="FunFam" id="3.40.532.10:FF:000006">
    <property type="entry name" value="Ubiquitin carboxyl-terminal hydrolase"/>
    <property type="match status" value="1"/>
</dbReference>
<feature type="site" description="Transition state stabilizer" evidence="7">
    <location>
        <position position="94"/>
    </location>
</feature>
<gene>
    <name evidence="10" type="ORF">SAPINGB_P000079</name>
</gene>
<dbReference type="PROSITE" id="PS52048">
    <property type="entry name" value="UCH_DOMAIN"/>
    <property type="match status" value="1"/>
</dbReference>
<evidence type="ECO:0000256" key="2">
    <source>
        <dbReference type="ARBA" id="ARBA00009326"/>
    </source>
</evidence>
<dbReference type="InterPro" id="IPR001578">
    <property type="entry name" value="Peptidase_C12_UCH"/>
</dbReference>
<dbReference type="InterPro" id="IPR057254">
    <property type="entry name" value="UCH_AS"/>
</dbReference>
<dbReference type="PRINTS" id="PR00707">
    <property type="entry name" value="UBCTHYDRLASE"/>
</dbReference>
<evidence type="ECO:0000256" key="3">
    <source>
        <dbReference type="ARBA" id="ARBA00022670"/>
    </source>
</evidence>
<dbReference type="OrthoDB" id="427186at2759"/>
<dbReference type="GeneID" id="43578904"/>
<evidence type="ECO:0000256" key="6">
    <source>
        <dbReference type="ARBA" id="ARBA00022807"/>
    </source>
</evidence>
<feature type="site" description="Important for enzyme activity" evidence="7">
    <location>
        <position position="189"/>
    </location>
</feature>
<keyword evidence="3 7" id="KW-0645">Protease</keyword>
<dbReference type="Gene3D" id="3.40.532.10">
    <property type="entry name" value="Peptidase C12, ubiquitin carboxyl-terminal hydrolase"/>
    <property type="match status" value="1"/>
</dbReference>
<accession>A0A5E8AY24</accession>
<dbReference type="GO" id="GO:0005737">
    <property type="term" value="C:cytoplasm"/>
    <property type="evidence" value="ECO:0007669"/>
    <property type="project" value="TreeGrafter"/>
</dbReference>
<dbReference type="SUPFAM" id="SSF54001">
    <property type="entry name" value="Cysteine proteinases"/>
    <property type="match status" value="1"/>
</dbReference>
<evidence type="ECO:0000256" key="4">
    <source>
        <dbReference type="ARBA" id="ARBA00022786"/>
    </source>
</evidence>
<evidence type="ECO:0000256" key="1">
    <source>
        <dbReference type="ARBA" id="ARBA00000707"/>
    </source>
</evidence>
<keyword evidence="11" id="KW-1185">Reference proteome</keyword>
<organism evidence="10 11">
    <name type="scientific">Magnusiomyces paraingens</name>
    <dbReference type="NCBI Taxonomy" id="2606893"/>
    <lineage>
        <taxon>Eukaryota</taxon>
        <taxon>Fungi</taxon>
        <taxon>Dikarya</taxon>
        <taxon>Ascomycota</taxon>
        <taxon>Saccharomycotina</taxon>
        <taxon>Dipodascomycetes</taxon>
        <taxon>Dipodascales</taxon>
        <taxon>Dipodascaceae</taxon>
        <taxon>Magnusiomyces</taxon>
    </lineage>
</organism>
<evidence type="ECO:0000256" key="8">
    <source>
        <dbReference type="RuleBase" id="RU361215"/>
    </source>
</evidence>
<sequence>MPKSFVPLESNPEIFSSLSHRLGLGESLAFHDVFSIDDPDLLAFVPRPVSALILVFPVSETYEEYRKTDDATRPTDYYTSVAGTPAQDSLWYRQTIRNACGFYAILHALANGVHDLQSDSYIESLIKRTEHATVDDRTHILENDTELDKLYASLASKGSTQAPDASDEVNLHFVCFTRARGSGHFVELDGRRTGPIDLGELDKNSDMLSDKVLDHVRSFMQRETKDPSFSILALAPSFD</sequence>
<dbReference type="InterPro" id="IPR036959">
    <property type="entry name" value="Peptidase_C12_UCH_sf"/>
</dbReference>
<comment type="catalytic activity">
    <reaction evidence="1 7 8">
        <text>Thiol-dependent hydrolysis of ester, thioester, amide, peptide and isopeptide bonds formed by the C-terminal Gly of ubiquitin (a 76-residue protein attached to proteins as an intracellular targeting signal).</text>
        <dbReference type="EC" id="3.4.19.12"/>
    </reaction>
</comment>
<dbReference type="Pfam" id="PF01088">
    <property type="entry name" value="Peptidase_C12"/>
    <property type="match status" value="1"/>
</dbReference>
<keyword evidence="5 7" id="KW-0378">Hydrolase</keyword>
<dbReference type="PROSITE" id="PS00140">
    <property type="entry name" value="UCH_1"/>
    <property type="match status" value="1"/>
</dbReference>
<feature type="active site" description="Proton donor" evidence="7">
    <location>
        <position position="172"/>
    </location>
</feature>
<dbReference type="PANTHER" id="PTHR10589:SF17">
    <property type="entry name" value="UBIQUITIN CARBOXYL-TERMINAL HYDROLASE"/>
    <property type="match status" value="1"/>
</dbReference>
<dbReference type="RefSeq" id="XP_031850695.1">
    <property type="nucleotide sequence ID" value="XM_031994804.1"/>
</dbReference>
<dbReference type="AlphaFoldDB" id="A0A5E8AY24"/>
<evidence type="ECO:0000313" key="10">
    <source>
        <dbReference type="EMBL" id="VVT43648.1"/>
    </source>
</evidence>
<proteinExistence type="inferred from homology"/>
<dbReference type="GO" id="GO:0016579">
    <property type="term" value="P:protein deubiquitination"/>
    <property type="evidence" value="ECO:0007669"/>
    <property type="project" value="TreeGrafter"/>
</dbReference>
<dbReference type="Proteomes" id="UP000398389">
    <property type="component" value="Unassembled WGS sequence"/>
</dbReference>
<reference evidence="10 11" key="1">
    <citation type="submission" date="2019-09" db="EMBL/GenBank/DDBJ databases">
        <authorList>
            <person name="Brejova B."/>
        </authorList>
    </citation>
    <scope>NUCLEOTIDE SEQUENCE [LARGE SCALE GENOMIC DNA]</scope>
</reference>
<keyword evidence="6 7" id="KW-0788">Thiol protease</keyword>
<evidence type="ECO:0000313" key="11">
    <source>
        <dbReference type="Proteomes" id="UP000398389"/>
    </source>
</evidence>
<dbReference type="GO" id="GO:0006511">
    <property type="term" value="P:ubiquitin-dependent protein catabolic process"/>
    <property type="evidence" value="ECO:0007669"/>
    <property type="project" value="UniProtKB-UniRule"/>
</dbReference>